<evidence type="ECO:0000313" key="6">
    <source>
        <dbReference type="Proteomes" id="UP000236736"/>
    </source>
</evidence>
<reference evidence="6" key="1">
    <citation type="submission" date="2016-10" db="EMBL/GenBank/DDBJ databases">
        <authorList>
            <person name="Varghese N."/>
            <person name="Submissions S."/>
        </authorList>
    </citation>
    <scope>NUCLEOTIDE SEQUENCE [LARGE SCALE GENOMIC DNA]</scope>
    <source>
        <strain evidence="6">DSM 17298</strain>
    </source>
</reference>
<dbReference type="Proteomes" id="UP000236736">
    <property type="component" value="Unassembled WGS sequence"/>
</dbReference>
<organism evidence="5 6">
    <name type="scientific">Algoriphagus boritolerans DSM 17298 = JCM 18970</name>
    <dbReference type="NCBI Taxonomy" id="1120964"/>
    <lineage>
        <taxon>Bacteria</taxon>
        <taxon>Pseudomonadati</taxon>
        <taxon>Bacteroidota</taxon>
        <taxon>Cytophagia</taxon>
        <taxon>Cytophagales</taxon>
        <taxon>Cyclobacteriaceae</taxon>
        <taxon>Algoriphagus</taxon>
    </lineage>
</organism>
<sequence length="213" mass="24559">MVYISFAFLKEPLDKKVFEGYLNQLPLQMQEKVTRFRKWEDKTNSLLGKVMLNQCAASNFGISDILDQIVYNPHHRPEVNEPLSFSISHSGNMVVCAMSETCQLGIDVEQLVEFDFAPFQDYMSEKEWEQIHLAKDPNREFLKFWTQNEAVIKADGRGLSIPLNLLKVCNSKAKIAGTGWHLQEIKLHPCYICHLATDQKLDSQEVICQDFFL</sequence>
<dbReference type="InterPro" id="IPR050559">
    <property type="entry name" value="P-Pant_transferase_sf"/>
</dbReference>
<dbReference type="GO" id="GO:0008897">
    <property type="term" value="F:holo-[acyl-carrier-protein] synthase activity"/>
    <property type="evidence" value="ECO:0007669"/>
    <property type="project" value="InterPro"/>
</dbReference>
<gene>
    <name evidence="5" type="ORF">SAMN03080598_04213</name>
</gene>
<dbReference type="GO" id="GO:0000287">
    <property type="term" value="F:magnesium ion binding"/>
    <property type="evidence" value="ECO:0007669"/>
    <property type="project" value="InterPro"/>
</dbReference>
<dbReference type="InterPro" id="IPR037143">
    <property type="entry name" value="4-PPantetheinyl_Trfase_dom_sf"/>
</dbReference>
<keyword evidence="6" id="KW-1185">Reference proteome</keyword>
<dbReference type="EMBL" id="FNVR01000050">
    <property type="protein sequence ID" value="SEG49611.1"/>
    <property type="molecule type" value="Genomic_DNA"/>
</dbReference>
<dbReference type="GO" id="GO:0005829">
    <property type="term" value="C:cytosol"/>
    <property type="evidence" value="ECO:0007669"/>
    <property type="project" value="TreeGrafter"/>
</dbReference>
<dbReference type="SUPFAM" id="SSF56214">
    <property type="entry name" value="4'-phosphopantetheinyl transferase"/>
    <property type="match status" value="2"/>
</dbReference>
<dbReference type="RefSeq" id="WP_103926752.1">
    <property type="nucleotide sequence ID" value="NZ_FNVR01000050.1"/>
</dbReference>
<dbReference type="Pfam" id="PF22624">
    <property type="entry name" value="AASDHPPT_N"/>
    <property type="match status" value="1"/>
</dbReference>
<dbReference type="InterPro" id="IPR008278">
    <property type="entry name" value="4-PPantetheinyl_Trfase_dom"/>
</dbReference>
<evidence type="ECO:0000256" key="1">
    <source>
        <dbReference type="ARBA" id="ARBA00010990"/>
    </source>
</evidence>
<name>A0A1H6AM40_9BACT</name>
<feature type="domain" description="4'-phosphopantetheinyl transferase" evidence="3">
    <location>
        <begin position="104"/>
        <end position="194"/>
    </location>
</feature>
<evidence type="ECO:0000256" key="2">
    <source>
        <dbReference type="ARBA" id="ARBA00022679"/>
    </source>
</evidence>
<dbReference type="InterPro" id="IPR055066">
    <property type="entry name" value="AASDHPPT_N"/>
</dbReference>
<dbReference type="STRING" id="1120964.GCA_001313265_07657"/>
<keyword evidence="2 5" id="KW-0808">Transferase</keyword>
<accession>A0A1H6AM40</accession>
<dbReference type="GO" id="GO:0019878">
    <property type="term" value="P:lysine biosynthetic process via aminoadipic acid"/>
    <property type="evidence" value="ECO:0007669"/>
    <property type="project" value="TreeGrafter"/>
</dbReference>
<dbReference type="Pfam" id="PF01648">
    <property type="entry name" value="ACPS"/>
    <property type="match status" value="1"/>
</dbReference>
<evidence type="ECO:0000259" key="4">
    <source>
        <dbReference type="Pfam" id="PF22624"/>
    </source>
</evidence>
<dbReference type="PANTHER" id="PTHR12215">
    <property type="entry name" value="PHOSPHOPANTETHEINE TRANSFERASE"/>
    <property type="match status" value="1"/>
</dbReference>
<dbReference type="AlphaFoldDB" id="A0A1H6AM40"/>
<feature type="domain" description="4'-phosphopantetheinyl transferase N-terminal" evidence="4">
    <location>
        <begin position="16"/>
        <end position="99"/>
    </location>
</feature>
<evidence type="ECO:0000259" key="3">
    <source>
        <dbReference type="Pfam" id="PF01648"/>
    </source>
</evidence>
<proteinExistence type="inferred from homology"/>
<protein>
    <submittedName>
        <fullName evidence="5">4'-phosphopantetheinyl transferase</fullName>
    </submittedName>
</protein>
<dbReference type="Gene3D" id="3.90.470.20">
    <property type="entry name" value="4'-phosphopantetheinyl transferase domain"/>
    <property type="match status" value="2"/>
</dbReference>
<comment type="similarity">
    <text evidence="1">Belongs to the P-Pant transferase superfamily. Gsp/Sfp/HetI/AcpT family.</text>
</comment>
<dbReference type="PANTHER" id="PTHR12215:SF10">
    <property type="entry name" value="L-AMINOADIPATE-SEMIALDEHYDE DEHYDROGENASE-PHOSPHOPANTETHEINYL TRANSFERASE"/>
    <property type="match status" value="1"/>
</dbReference>
<evidence type="ECO:0000313" key="5">
    <source>
        <dbReference type="EMBL" id="SEG49611.1"/>
    </source>
</evidence>